<feature type="non-terminal residue" evidence="2">
    <location>
        <position position="1"/>
    </location>
</feature>
<dbReference type="EMBL" id="JAGKQM010000934">
    <property type="protein sequence ID" value="KAH0852912.1"/>
    <property type="molecule type" value="Genomic_DNA"/>
</dbReference>
<protein>
    <submittedName>
        <fullName evidence="2">Uncharacterized protein</fullName>
    </submittedName>
</protein>
<evidence type="ECO:0000256" key="1">
    <source>
        <dbReference type="SAM" id="MobiDB-lite"/>
    </source>
</evidence>
<organism evidence="2 3">
    <name type="scientific">Brassica napus</name>
    <name type="common">Rape</name>
    <dbReference type="NCBI Taxonomy" id="3708"/>
    <lineage>
        <taxon>Eukaryota</taxon>
        <taxon>Viridiplantae</taxon>
        <taxon>Streptophyta</taxon>
        <taxon>Embryophyta</taxon>
        <taxon>Tracheophyta</taxon>
        <taxon>Spermatophyta</taxon>
        <taxon>Magnoliopsida</taxon>
        <taxon>eudicotyledons</taxon>
        <taxon>Gunneridae</taxon>
        <taxon>Pentapetalae</taxon>
        <taxon>rosids</taxon>
        <taxon>malvids</taxon>
        <taxon>Brassicales</taxon>
        <taxon>Brassicaceae</taxon>
        <taxon>Brassiceae</taxon>
        <taxon>Brassica</taxon>
    </lineage>
</organism>
<proteinExistence type="predicted"/>
<feature type="compositionally biased region" description="Basic and acidic residues" evidence="1">
    <location>
        <begin position="104"/>
        <end position="115"/>
    </location>
</feature>
<accession>A0ABQ7XCK0</accession>
<name>A0ABQ7XCK0_BRANA</name>
<keyword evidence="3" id="KW-1185">Reference proteome</keyword>
<reference evidence="2 3" key="1">
    <citation type="submission" date="2021-05" db="EMBL/GenBank/DDBJ databases">
        <title>Genome Assembly of Synthetic Allotetraploid Brassica napus Reveals Homoeologous Exchanges between Subgenomes.</title>
        <authorList>
            <person name="Davis J.T."/>
        </authorList>
    </citation>
    <scope>NUCLEOTIDE SEQUENCE [LARGE SCALE GENOMIC DNA]</scope>
    <source>
        <strain evidence="3">cv. Da-Ae</strain>
        <tissue evidence="2">Seedling</tissue>
    </source>
</reference>
<dbReference type="Proteomes" id="UP000824890">
    <property type="component" value="Unassembled WGS sequence"/>
</dbReference>
<feature type="region of interest" description="Disordered" evidence="1">
    <location>
        <begin position="1"/>
        <end position="73"/>
    </location>
</feature>
<sequence length="204" mass="23009">KFGIICKKLDHEYTDCPQKPAQKPAEIDQHRGGKPKTEEHMVHRSYIPYEQHPPPPPPPHREESRQESGFTRYAKRADNAIREAREKLREVMIQYVSGVEPSESDSRKERMRYAEENEETEGVIMNMALAATVSTEEAKKASEGQTSAERIPALARQGASQDQEPTLEADPARISVKKRLGRPPLNKNQFKPLGVNAGASTKNR</sequence>
<feature type="region of interest" description="Disordered" evidence="1">
    <location>
        <begin position="100"/>
        <end position="119"/>
    </location>
</feature>
<comment type="caution">
    <text evidence="2">The sequence shown here is derived from an EMBL/GenBank/DDBJ whole genome shotgun (WGS) entry which is preliminary data.</text>
</comment>
<feature type="region of interest" description="Disordered" evidence="1">
    <location>
        <begin position="134"/>
        <end position="204"/>
    </location>
</feature>
<evidence type="ECO:0000313" key="2">
    <source>
        <dbReference type="EMBL" id="KAH0852912.1"/>
    </source>
</evidence>
<feature type="non-terminal residue" evidence="2">
    <location>
        <position position="204"/>
    </location>
</feature>
<feature type="compositionally biased region" description="Basic and acidic residues" evidence="1">
    <location>
        <begin position="25"/>
        <end position="42"/>
    </location>
</feature>
<evidence type="ECO:0000313" key="3">
    <source>
        <dbReference type="Proteomes" id="UP000824890"/>
    </source>
</evidence>
<gene>
    <name evidence="2" type="ORF">HID58_090749</name>
</gene>